<sequence>MLSDLVFNNGEQPTEFSETGQIGLRFEPIGLNTLIDQEEIRD</sequence>
<keyword evidence="3" id="KW-1185">Reference proteome</keyword>
<dbReference type="Proteomes" id="UP000008068">
    <property type="component" value="Unassembled WGS sequence"/>
</dbReference>
<organism evidence="3">
    <name type="scientific">Caenorhabditis brenneri</name>
    <name type="common">Nematode worm</name>
    <dbReference type="NCBI Taxonomy" id="135651"/>
    <lineage>
        <taxon>Eukaryota</taxon>
        <taxon>Metazoa</taxon>
        <taxon>Ecdysozoa</taxon>
        <taxon>Nematoda</taxon>
        <taxon>Chromadorea</taxon>
        <taxon>Rhabditida</taxon>
        <taxon>Rhabditina</taxon>
        <taxon>Rhabditomorpha</taxon>
        <taxon>Rhabditoidea</taxon>
        <taxon>Rhabditidae</taxon>
        <taxon>Peloderinae</taxon>
        <taxon>Caenorhabditis</taxon>
    </lineage>
</organism>
<dbReference type="EMBL" id="GL379875">
    <property type="protein sequence ID" value="EGT59202.1"/>
    <property type="molecule type" value="Genomic_DNA"/>
</dbReference>
<proteinExistence type="predicted"/>
<accession>G0NFF2</accession>
<evidence type="ECO:0000313" key="3">
    <source>
        <dbReference type="Proteomes" id="UP000008068"/>
    </source>
</evidence>
<name>G0NFF2_CAEBE</name>
<dbReference type="AlphaFoldDB" id="G0NFF2"/>
<reference evidence="3" key="1">
    <citation type="submission" date="2011-07" db="EMBL/GenBank/DDBJ databases">
        <authorList>
            <consortium name="Caenorhabditis brenneri Sequencing and Analysis Consortium"/>
            <person name="Wilson R.K."/>
        </authorList>
    </citation>
    <scope>NUCLEOTIDE SEQUENCE [LARGE SCALE GENOMIC DNA]</scope>
    <source>
        <strain evidence="3">PB2801</strain>
    </source>
</reference>
<feature type="region of interest" description="Disordered" evidence="1">
    <location>
        <begin position="1"/>
        <end position="20"/>
    </location>
</feature>
<evidence type="ECO:0000256" key="1">
    <source>
        <dbReference type="SAM" id="MobiDB-lite"/>
    </source>
</evidence>
<evidence type="ECO:0000313" key="2">
    <source>
        <dbReference type="EMBL" id="EGT59202.1"/>
    </source>
</evidence>
<dbReference type="HOGENOM" id="CLU_3261004_0_0_1"/>
<dbReference type="InParanoid" id="G0NFF2"/>
<gene>
    <name evidence="2" type="ORF">CAEBREN_31605</name>
</gene>
<protein>
    <submittedName>
        <fullName evidence="2">Uncharacterized protein</fullName>
    </submittedName>
</protein>
<feature type="compositionally biased region" description="Polar residues" evidence="1">
    <location>
        <begin position="9"/>
        <end position="20"/>
    </location>
</feature>